<feature type="compositionally biased region" description="Gly residues" evidence="1">
    <location>
        <begin position="15"/>
        <end position="24"/>
    </location>
</feature>
<reference evidence="2 3" key="1">
    <citation type="submission" date="2021-07" db="EMBL/GenBank/DDBJ databases">
        <title>The Aristolochia fimbriata genome: insights into angiosperm evolution, floral development and chemical biosynthesis.</title>
        <authorList>
            <person name="Jiao Y."/>
        </authorList>
    </citation>
    <scope>NUCLEOTIDE SEQUENCE [LARGE SCALE GENOMIC DNA]</scope>
    <source>
        <strain evidence="2">IBCAS-2021</strain>
        <tissue evidence="2">Leaf</tissue>
    </source>
</reference>
<proteinExistence type="predicted"/>
<dbReference type="AlphaFoldDB" id="A0AAV7F543"/>
<name>A0AAV7F543_ARIFI</name>
<accession>A0AAV7F543</accession>
<evidence type="ECO:0000313" key="3">
    <source>
        <dbReference type="Proteomes" id="UP000825729"/>
    </source>
</evidence>
<sequence>MDHHHDQRLVIASTTGGGGGGGGRDNIEGGRWMDQLRQHSLSNIRVVVTIRCDQSSLMNTSLIWGRKRDFDLGDWIEERRVQFVFKNHKPSVRRSDGSH</sequence>
<organism evidence="2 3">
    <name type="scientific">Aristolochia fimbriata</name>
    <name type="common">White veined hardy Dutchman's pipe vine</name>
    <dbReference type="NCBI Taxonomy" id="158543"/>
    <lineage>
        <taxon>Eukaryota</taxon>
        <taxon>Viridiplantae</taxon>
        <taxon>Streptophyta</taxon>
        <taxon>Embryophyta</taxon>
        <taxon>Tracheophyta</taxon>
        <taxon>Spermatophyta</taxon>
        <taxon>Magnoliopsida</taxon>
        <taxon>Magnoliidae</taxon>
        <taxon>Piperales</taxon>
        <taxon>Aristolochiaceae</taxon>
        <taxon>Aristolochia</taxon>
    </lineage>
</organism>
<comment type="caution">
    <text evidence="2">The sequence shown here is derived from an EMBL/GenBank/DDBJ whole genome shotgun (WGS) entry which is preliminary data.</text>
</comment>
<dbReference type="Proteomes" id="UP000825729">
    <property type="component" value="Unassembled WGS sequence"/>
</dbReference>
<keyword evidence="3" id="KW-1185">Reference proteome</keyword>
<gene>
    <name evidence="2" type="ORF">H6P81_007811</name>
</gene>
<feature type="region of interest" description="Disordered" evidence="1">
    <location>
        <begin position="1"/>
        <end position="29"/>
    </location>
</feature>
<evidence type="ECO:0000313" key="2">
    <source>
        <dbReference type="EMBL" id="KAG9454907.1"/>
    </source>
</evidence>
<protein>
    <submittedName>
        <fullName evidence="2">Uncharacterized protein</fullName>
    </submittedName>
</protein>
<evidence type="ECO:0000256" key="1">
    <source>
        <dbReference type="SAM" id="MobiDB-lite"/>
    </source>
</evidence>
<dbReference type="EMBL" id="JAINDJ010000003">
    <property type="protein sequence ID" value="KAG9454907.1"/>
    <property type="molecule type" value="Genomic_DNA"/>
</dbReference>